<evidence type="ECO:0000313" key="2">
    <source>
        <dbReference type="EMBL" id="KAH7113582.1"/>
    </source>
</evidence>
<protein>
    <submittedName>
        <fullName evidence="2">Uncharacterized protein</fullName>
    </submittedName>
</protein>
<proteinExistence type="predicted"/>
<organism evidence="2 3">
    <name type="scientific">Dactylonectria macrodidyma</name>
    <dbReference type="NCBI Taxonomy" id="307937"/>
    <lineage>
        <taxon>Eukaryota</taxon>
        <taxon>Fungi</taxon>
        <taxon>Dikarya</taxon>
        <taxon>Ascomycota</taxon>
        <taxon>Pezizomycotina</taxon>
        <taxon>Sordariomycetes</taxon>
        <taxon>Hypocreomycetidae</taxon>
        <taxon>Hypocreales</taxon>
        <taxon>Nectriaceae</taxon>
        <taxon>Dactylonectria</taxon>
    </lineage>
</organism>
<dbReference type="EMBL" id="JAGMUV010000034">
    <property type="protein sequence ID" value="KAH7113582.1"/>
    <property type="molecule type" value="Genomic_DNA"/>
</dbReference>
<dbReference type="AlphaFoldDB" id="A0A9P9IB77"/>
<sequence>MEPFIHLPEYPFAICQQWSVPPPTTAPIPFIPPPKNDGLGCDQRPYVVRQFQRIRQHYEVEHRWVNPRKRGRVTKVSAAAIPPVPWRTGVQCQRFFRNRVVSSWFEVGRSTPSSNEGPEADHASRQAEFVMTIQRQARHAFESEAEARIQDASDKWEAERWLKRTGWPAHLAHIDRTRLREQVLQPIGDKESVYRRCGRFSSAYWTTRTAELFEIERKEVTVTPNKPFEGIMEPDAWVRYKEQWRIMMCTWVRLESWGKQDKVRDSGDAGTDDMEDTDTDGTEDTDDSECSDDTDDSEYSNDPDDQGGGQRKHRNKKPPYCMTIQQEQAWAIFKRGVTQVVTGTDTIGRFTDERLERALAVMGLDANGGWVTAANYTPVLSAIVKGTRYLVLYQSVLERHDQITRLQQTMSKRRAKEKADGLFRIIREKVWRFMTRMPDQKEVDPSNQCQTHLL</sequence>
<accession>A0A9P9IB77</accession>
<gene>
    <name evidence="2" type="ORF">EDB81DRAFT_862505</name>
</gene>
<dbReference type="OrthoDB" id="5244177at2759"/>
<keyword evidence="3" id="KW-1185">Reference proteome</keyword>
<comment type="caution">
    <text evidence="2">The sequence shown here is derived from an EMBL/GenBank/DDBJ whole genome shotgun (WGS) entry which is preliminary data.</text>
</comment>
<dbReference type="Proteomes" id="UP000738349">
    <property type="component" value="Unassembled WGS sequence"/>
</dbReference>
<evidence type="ECO:0000313" key="3">
    <source>
        <dbReference type="Proteomes" id="UP000738349"/>
    </source>
</evidence>
<evidence type="ECO:0000256" key="1">
    <source>
        <dbReference type="SAM" id="MobiDB-lite"/>
    </source>
</evidence>
<feature type="compositionally biased region" description="Acidic residues" evidence="1">
    <location>
        <begin position="270"/>
        <end position="305"/>
    </location>
</feature>
<name>A0A9P9IB77_9HYPO</name>
<reference evidence="2" key="1">
    <citation type="journal article" date="2021" name="Nat. Commun.">
        <title>Genetic determinants of endophytism in the Arabidopsis root mycobiome.</title>
        <authorList>
            <person name="Mesny F."/>
            <person name="Miyauchi S."/>
            <person name="Thiergart T."/>
            <person name="Pickel B."/>
            <person name="Atanasova L."/>
            <person name="Karlsson M."/>
            <person name="Huettel B."/>
            <person name="Barry K.W."/>
            <person name="Haridas S."/>
            <person name="Chen C."/>
            <person name="Bauer D."/>
            <person name="Andreopoulos W."/>
            <person name="Pangilinan J."/>
            <person name="LaButti K."/>
            <person name="Riley R."/>
            <person name="Lipzen A."/>
            <person name="Clum A."/>
            <person name="Drula E."/>
            <person name="Henrissat B."/>
            <person name="Kohler A."/>
            <person name="Grigoriev I.V."/>
            <person name="Martin F.M."/>
            <person name="Hacquard S."/>
        </authorList>
    </citation>
    <scope>NUCLEOTIDE SEQUENCE</scope>
    <source>
        <strain evidence="2">MPI-CAGE-AT-0147</strain>
    </source>
</reference>
<feature type="region of interest" description="Disordered" evidence="1">
    <location>
        <begin position="262"/>
        <end position="317"/>
    </location>
</feature>